<organism evidence="1">
    <name type="scientific">marine sediment metagenome</name>
    <dbReference type="NCBI Taxonomy" id="412755"/>
    <lineage>
        <taxon>unclassified sequences</taxon>
        <taxon>metagenomes</taxon>
        <taxon>ecological metagenomes</taxon>
    </lineage>
</organism>
<dbReference type="AlphaFoldDB" id="X1B4Z0"/>
<protein>
    <submittedName>
        <fullName evidence="1">Uncharacterized protein</fullName>
    </submittedName>
</protein>
<sequence>MAKENAKKQSYYRIPISKVNAVFLRSVSDDIMRRFDIRVKELVAVVIETIKRCEDI</sequence>
<name>X1B4Z0_9ZZZZ</name>
<gene>
    <name evidence="1" type="ORF">S01H4_32989</name>
</gene>
<comment type="caution">
    <text evidence="1">The sequence shown here is derived from an EMBL/GenBank/DDBJ whole genome shotgun (WGS) entry which is preliminary data.</text>
</comment>
<dbReference type="EMBL" id="BART01017307">
    <property type="protein sequence ID" value="GAG76367.1"/>
    <property type="molecule type" value="Genomic_DNA"/>
</dbReference>
<accession>X1B4Z0</accession>
<proteinExistence type="predicted"/>
<evidence type="ECO:0000313" key="1">
    <source>
        <dbReference type="EMBL" id="GAG76367.1"/>
    </source>
</evidence>
<reference evidence="1" key="1">
    <citation type="journal article" date="2014" name="Front. Microbiol.">
        <title>High frequency of phylogenetically diverse reductive dehalogenase-homologous genes in deep subseafloor sedimentary metagenomes.</title>
        <authorList>
            <person name="Kawai M."/>
            <person name="Futagami T."/>
            <person name="Toyoda A."/>
            <person name="Takaki Y."/>
            <person name="Nishi S."/>
            <person name="Hori S."/>
            <person name="Arai W."/>
            <person name="Tsubouchi T."/>
            <person name="Morono Y."/>
            <person name="Uchiyama I."/>
            <person name="Ito T."/>
            <person name="Fujiyama A."/>
            <person name="Inagaki F."/>
            <person name="Takami H."/>
        </authorList>
    </citation>
    <scope>NUCLEOTIDE SEQUENCE</scope>
    <source>
        <strain evidence="1">Expedition CK06-06</strain>
    </source>
</reference>